<sequence length="131" mass="14813">MEIYKNRTFDRWARKEGLNNLSLCNAVNEMAAGLYDADLGGGLFKKRIAKPGKGKSGGFRTLVATNNEDRWFFIFGFSKNERSNIDKDEEEALKMLSKQLLAYTHDELEQAKNSNALIEVICNAEEKISNS</sequence>
<reference evidence="1 2" key="1">
    <citation type="journal article" date="2020" name="ISME J.">
        <title>Comparative genomics reveals insights into cyanobacterial evolution and habitat adaptation.</title>
        <authorList>
            <person name="Chen M.Y."/>
            <person name="Teng W.K."/>
            <person name="Zhao L."/>
            <person name="Hu C.X."/>
            <person name="Zhou Y.K."/>
            <person name="Han B.P."/>
            <person name="Song L.R."/>
            <person name="Shu W.S."/>
        </authorList>
    </citation>
    <scope>NUCLEOTIDE SEQUENCE [LARGE SCALE GENOMIC DNA]</scope>
    <source>
        <strain evidence="1 2">FACHB-130</strain>
    </source>
</reference>
<evidence type="ECO:0000313" key="1">
    <source>
        <dbReference type="EMBL" id="MBD2597265.1"/>
    </source>
</evidence>
<keyword evidence="2" id="KW-1185">Reference proteome</keyword>
<dbReference type="Pfam" id="PF06296">
    <property type="entry name" value="RelE"/>
    <property type="match status" value="1"/>
</dbReference>
<dbReference type="RefSeq" id="WP_190969937.1">
    <property type="nucleotide sequence ID" value="NZ_JACJTB010000039.1"/>
</dbReference>
<proteinExistence type="predicted"/>
<comment type="caution">
    <text evidence="1">The sequence shown here is derived from an EMBL/GenBank/DDBJ whole genome shotgun (WGS) entry which is preliminary data.</text>
</comment>
<accession>A0ABR8G246</accession>
<dbReference type="PIRSF" id="PIRSF018634">
    <property type="entry name" value="UCP018634"/>
    <property type="match status" value="1"/>
</dbReference>
<protein>
    <submittedName>
        <fullName evidence="1">Type II toxin-antitoxin system RelE/ParE family toxin</fullName>
    </submittedName>
</protein>
<organism evidence="1 2">
    <name type="scientific">Nostoc spongiaeforme FACHB-130</name>
    <dbReference type="NCBI Taxonomy" id="1357510"/>
    <lineage>
        <taxon>Bacteria</taxon>
        <taxon>Bacillati</taxon>
        <taxon>Cyanobacteriota</taxon>
        <taxon>Cyanophyceae</taxon>
        <taxon>Nostocales</taxon>
        <taxon>Nostocaceae</taxon>
        <taxon>Nostoc</taxon>
    </lineage>
</organism>
<dbReference type="InterPro" id="IPR009387">
    <property type="entry name" value="HigB-2"/>
</dbReference>
<dbReference type="Proteomes" id="UP000603457">
    <property type="component" value="Unassembled WGS sequence"/>
</dbReference>
<gene>
    <name evidence="1" type="ORF">H6G74_23495</name>
</gene>
<evidence type="ECO:0000313" key="2">
    <source>
        <dbReference type="Proteomes" id="UP000603457"/>
    </source>
</evidence>
<dbReference type="EMBL" id="JACJTB010000039">
    <property type="protein sequence ID" value="MBD2597265.1"/>
    <property type="molecule type" value="Genomic_DNA"/>
</dbReference>
<name>A0ABR8G246_9NOSO</name>